<dbReference type="InterPro" id="IPR002716">
    <property type="entry name" value="PIN_dom"/>
</dbReference>
<name>A0A1S2VIU3_9BACT</name>
<accession>A0A1S2VIU3</accession>
<dbReference type="Pfam" id="PF10130">
    <property type="entry name" value="PIN_2"/>
    <property type="match status" value="1"/>
</dbReference>
<reference evidence="2 3" key="1">
    <citation type="submission" date="2016-10" db="EMBL/GenBank/DDBJ databases">
        <title>Arsenicibacter rosenii gen. nov., sp. nov., an efficient arsenic-methylating bacterium isolated from an arsenic-contaminated paddy soil.</title>
        <authorList>
            <person name="Huang K."/>
        </authorList>
    </citation>
    <scope>NUCLEOTIDE SEQUENCE [LARGE SCALE GENOMIC DNA]</scope>
    <source>
        <strain evidence="2 3">SM-1</strain>
    </source>
</reference>
<dbReference type="SUPFAM" id="SSF88723">
    <property type="entry name" value="PIN domain-like"/>
    <property type="match status" value="1"/>
</dbReference>
<dbReference type="GO" id="GO:0003677">
    <property type="term" value="F:DNA binding"/>
    <property type="evidence" value="ECO:0007669"/>
    <property type="project" value="UniProtKB-KW"/>
</dbReference>
<evidence type="ECO:0000313" key="2">
    <source>
        <dbReference type="EMBL" id="OIN58674.1"/>
    </source>
</evidence>
<comment type="caution">
    <text evidence="2">The sequence shown here is derived from an EMBL/GenBank/DDBJ whole genome shotgun (WGS) entry which is preliminary data.</text>
</comment>
<keyword evidence="3" id="KW-1185">Reference proteome</keyword>
<proteinExistence type="predicted"/>
<evidence type="ECO:0000259" key="1">
    <source>
        <dbReference type="Pfam" id="PF10130"/>
    </source>
</evidence>
<organism evidence="2 3">
    <name type="scientific">Arsenicibacter rosenii</name>
    <dbReference type="NCBI Taxonomy" id="1750698"/>
    <lineage>
        <taxon>Bacteria</taxon>
        <taxon>Pseudomonadati</taxon>
        <taxon>Bacteroidota</taxon>
        <taxon>Cytophagia</taxon>
        <taxon>Cytophagales</taxon>
        <taxon>Spirosomataceae</taxon>
        <taxon>Arsenicibacter</taxon>
    </lineage>
</organism>
<gene>
    <name evidence="2" type="ORF">BLX24_14015</name>
</gene>
<dbReference type="AlphaFoldDB" id="A0A1S2VIU3"/>
<dbReference type="OrthoDB" id="956795at2"/>
<sequence>MTFVIDTNVLMSILISGRSYYKTILHLFRFSTPGQALIEIDKYSDVILRNTTLNVQDHCQYAHSIFAEVTILPDYLIDEKALKRAAQLIGQIDPKDVNFLALAIQTDTILLTRDKPIYEAARKNGYRKIMLFDDFLRSLT</sequence>
<dbReference type="Gene3D" id="3.40.50.1010">
    <property type="entry name" value="5'-nuclease"/>
    <property type="match status" value="1"/>
</dbReference>
<feature type="domain" description="PIN" evidence="1">
    <location>
        <begin position="4"/>
        <end position="117"/>
    </location>
</feature>
<evidence type="ECO:0000313" key="3">
    <source>
        <dbReference type="Proteomes" id="UP000181790"/>
    </source>
</evidence>
<protein>
    <submittedName>
        <fullName evidence="2">DNA-binding protein</fullName>
    </submittedName>
</protein>
<keyword evidence="2" id="KW-0238">DNA-binding</keyword>
<dbReference type="RefSeq" id="WP_071503779.1">
    <property type="nucleotide sequence ID" value="NZ_MORL01000006.1"/>
</dbReference>
<dbReference type="Proteomes" id="UP000181790">
    <property type="component" value="Unassembled WGS sequence"/>
</dbReference>
<dbReference type="InterPro" id="IPR029060">
    <property type="entry name" value="PIN-like_dom_sf"/>
</dbReference>
<dbReference type="EMBL" id="MORL01000006">
    <property type="protein sequence ID" value="OIN58674.1"/>
    <property type="molecule type" value="Genomic_DNA"/>
</dbReference>